<dbReference type="Pfam" id="PF08241">
    <property type="entry name" value="Methyltransf_11"/>
    <property type="match status" value="1"/>
</dbReference>
<evidence type="ECO:0000259" key="1">
    <source>
        <dbReference type="Pfam" id="PF08241"/>
    </source>
</evidence>
<sequence>MFDCITKKEYWATLDQKSVWSMLKSSPGDLKHIQDAWMWSQLNGCRGSKIIEIGGGNSRVLLALDPSNELWNVDEFTGNAGGPNQVVERPGIRTVVGNLGAFSDSLPSSYFDTLFSISVIEHVPSGKPLDDFFMDACRILKVGGRSYHAIDIYLGDDFIDYASKRIQEYLDAIQKSGQALIEPSAISAQTKFSCRYASNPDLGMYGWNKAVPQLAAMREATQSCSLKLVTVKK</sequence>
<dbReference type="Gene3D" id="3.40.50.150">
    <property type="entry name" value="Vaccinia Virus protein VP39"/>
    <property type="match status" value="1"/>
</dbReference>
<dbReference type="InterPro" id="IPR013216">
    <property type="entry name" value="Methyltransf_11"/>
</dbReference>
<accession>X2LC86</accession>
<proteinExistence type="predicted"/>
<feature type="domain" description="Methyltransferase type 11" evidence="1">
    <location>
        <begin position="52"/>
        <end position="145"/>
    </location>
</feature>
<dbReference type="EMBL" id="KF796604">
    <property type="protein sequence ID" value="AHN97888.1"/>
    <property type="molecule type" value="Genomic_DNA"/>
</dbReference>
<dbReference type="AlphaFoldDB" id="X2LC86"/>
<keyword evidence="2" id="KW-0808">Transferase</keyword>
<dbReference type="SUPFAM" id="SSF53335">
    <property type="entry name" value="S-adenosyl-L-methionine-dependent methyltransferases"/>
    <property type="match status" value="1"/>
</dbReference>
<dbReference type="GO" id="GO:0008757">
    <property type="term" value="F:S-adenosylmethionine-dependent methyltransferase activity"/>
    <property type="evidence" value="ECO:0007669"/>
    <property type="project" value="InterPro"/>
</dbReference>
<dbReference type="InterPro" id="IPR029063">
    <property type="entry name" value="SAM-dependent_MTases_sf"/>
</dbReference>
<reference evidence="2" key="1">
    <citation type="submission" date="2013-10" db="EMBL/GenBank/DDBJ databases">
        <title>Functional metagenomics reveals novel beta-galactosidases not predictable from gene sequences.</title>
        <authorList>
            <person name="Cheng J."/>
            <person name="Engel K."/>
            <person name="Romantsov T."/>
            <person name="Neufeld J.D."/>
            <person name="Rose D.R."/>
            <person name="Charles T.C."/>
        </authorList>
    </citation>
    <scope>NUCLEOTIDE SEQUENCE</scope>
</reference>
<name>X2LC86_9BACT</name>
<evidence type="ECO:0000313" key="2">
    <source>
        <dbReference type="EMBL" id="AHN97888.1"/>
    </source>
</evidence>
<protein>
    <submittedName>
        <fullName evidence="2">Glycosyl transferase, family 2</fullName>
    </submittedName>
</protein>
<organism evidence="2">
    <name type="scientific">uncultured bacterium lac146</name>
    <dbReference type="NCBI Taxonomy" id="1447238"/>
    <lineage>
        <taxon>Bacteria</taxon>
        <taxon>environmental samples</taxon>
    </lineage>
</organism>